<keyword evidence="1" id="KW-0472">Membrane</keyword>
<dbReference type="Proteomes" id="UP001607302">
    <property type="component" value="Unassembled WGS sequence"/>
</dbReference>
<keyword evidence="1" id="KW-1133">Transmembrane helix</keyword>
<sequence>MDTDKSNSRKQMLHPGRRSAISISELGLYFDRSDRYRRNRYNSIVRKFVIGIMVLITVILVAVFLYDFTSATSSNKINQETKHIYVLQNALRKIPSVSKKTIDSKTSSETTIHPIEDRSYDDKIEEKLISQNETSDQITDEASVEQLIEAESRSQNPSNFKLRKRLLKSIDDCNDEEDDPENKQLFDNHAMFYRVKQRYKHPDSEEEDNLEDRRPAPFHWEYRTPHPSSFKRMKFPQLTQYRYPHASRNIQDIIKYLTNDAEMPSRGIKFTGVYVNPKKYDVYPEMADTNLNSDRSEEIDDSYYPMNYNGDPFYQYKPKHPSDVNLLATSNVRFSPAGINRYNPYYDPYFLRPTFNKPPPTEESQLQNSYISNSYQKRKKPQPFSVMLDIYPITDIVEQNKKNGKPKPQIPLEDYETRRPIQFNRNPKFYSSNPQPIVAVPNQQVLTDEEERQQMIFHLNLYPRRKNKLSRHELIHRSEIIEPEEREQIIEKIMTPLESIAKHITDHSSIENSKHDENEEEDEVTALPITRLREKVLMIKDEKNANETIDQTELYGGSIVIPSNHKSSLEEDYASTEKYEYEAQKSIVTTTTATMTTTTTSMTTTITDGDNHENTTVLENNSTTEKNKIIDLSTDIDTLEGFERFDRGFTRTN</sequence>
<protein>
    <submittedName>
        <fullName evidence="2">Uncharacterized protein</fullName>
    </submittedName>
</protein>
<name>A0ABD2BLV8_VESSQ</name>
<gene>
    <name evidence="2" type="ORF">V1478_003454</name>
</gene>
<reference evidence="2 3" key="1">
    <citation type="journal article" date="2024" name="Ann. Entomol. Soc. Am.">
        <title>Genomic analyses of the southern and eastern yellowjacket wasps (Hymenoptera: Vespidae) reveal evolutionary signatures of social life.</title>
        <authorList>
            <person name="Catto M.A."/>
            <person name="Caine P.B."/>
            <person name="Orr S.E."/>
            <person name="Hunt B.G."/>
            <person name="Goodisman M.A.D."/>
        </authorList>
    </citation>
    <scope>NUCLEOTIDE SEQUENCE [LARGE SCALE GENOMIC DNA]</scope>
    <source>
        <strain evidence="2">233</strain>
        <tissue evidence="2">Head and thorax</tissue>
    </source>
</reference>
<dbReference type="EMBL" id="JAUDFV010000074">
    <property type="protein sequence ID" value="KAL2733756.1"/>
    <property type="molecule type" value="Genomic_DNA"/>
</dbReference>
<dbReference type="AlphaFoldDB" id="A0ABD2BLV8"/>
<comment type="caution">
    <text evidence="2">The sequence shown here is derived from an EMBL/GenBank/DDBJ whole genome shotgun (WGS) entry which is preliminary data.</text>
</comment>
<proteinExistence type="predicted"/>
<organism evidence="2 3">
    <name type="scientific">Vespula squamosa</name>
    <name type="common">Southern yellow jacket</name>
    <name type="synonym">Wasp</name>
    <dbReference type="NCBI Taxonomy" id="30214"/>
    <lineage>
        <taxon>Eukaryota</taxon>
        <taxon>Metazoa</taxon>
        <taxon>Ecdysozoa</taxon>
        <taxon>Arthropoda</taxon>
        <taxon>Hexapoda</taxon>
        <taxon>Insecta</taxon>
        <taxon>Pterygota</taxon>
        <taxon>Neoptera</taxon>
        <taxon>Endopterygota</taxon>
        <taxon>Hymenoptera</taxon>
        <taxon>Apocrita</taxon>
        <taxon>Aculeata</taxon>
        <taxon>Vespoidea</taxon>
        <taxon>Vespidae</taxon>
        <taxon>Vespinae</taxon>
        <taxon>Vespula</taxon>
    </lineage>
</organism>
<accession>A0ABD2BLV8</accession>
<evidence type="ECO:0000313" key="2">
    <source>
        <dbReference type="EMBL" id="KAL2733756.1"/>
    </source>
</evidence>
<keyword evidence="1" id="KW-0812">Transmembrane</keyword>
<evidence type="ECO:0000256" key="1">
    <source>
        <dbReference type="SAM" id="Phobius"/>
    </source>
</evidence>
<keyword evidence="3" id="KW-1185">Reference proteome</keyword>
<evidence type="ECO:0000313" key="3">
    <source>
        <dbReference type="Proteomes" id="UP001607302"/>
    </source>
</evidence>
<feature type="transmembrane region" description="Helical" evidence="1">
    <location>
        <begin position="44"/>
        <end position="66"/>
    </location>
</feature>